<dbReference type="InterPro" id="IPR013611">
    <property type="entry name" value="Transp-assoc_OB_typ2"/>
</dbReference>
<dbReference type="STRING" id="1287727.SAMN05443999_12031"/>
<evidence type="ECO:0000256" key="3">
    <source>
        <dbReference type="ARBA" id="ARBA00022741"/>
    </source>
</evidence>
<dbReference type="PANTHER" id="PTHR42781">
    <property type="entry name" value="SPERMIDINE/PUTRESCINE IMPORT ATP-BINDING PROTEIN POTA"/>
    <property type="match status" value="1"/>
</dbReference>
<dbReference type="Proteomes" id="UP000199582">
    <property type="component" value="Unassembled WGS sequence"/>
</dbReference>
<dbReference type="Gene3D" id="3.40.50.300">
    <property type="entry name" value="P-loop containing nucleotide triphosphate hydrolases"/>
    <property type="match status" value="1"/>
</dbReference>
<dbReference type="GO" id="GO:0015847">
    <property type="term" value="P:putrescine transport"/>
    <property type="evidence" value="ECO:0007669"/>
    <property type="project" value="UniProtKB-ARBA"/>
</dbReference>
<dbReference type="GO" id="GO:0015417">
    <property type="term" value="F:ABC-type polyamine transporter activity"/>
    <property type="evidence" value="ECO:0007669"/>
    <property type="project" value="UniProtKB-EC"/>
</dbReference>
<dbReference type="FunFam" id="3.40.50.300:FF:000133">
    <property type="entry name" value="Spermidine/putrescine import ATP-binding protein PotA"/>
    <property type="match status" value="1"/>
</dbReference>
<dbReference type="InterPro" id="IPR017871">
    <property type="entry name" value="ABC_transporter-like_CS"/>
</dbReference>
<dbReference type="InterPro" id="IPR003593">
    <property type="entry name" value="AAA+_ATPase"/>
</dbReference>
<dbReference type="AlphaFoldDB" id="A0A1H7XFM1"/>
<protein>
    <recommendedName>
        <fullName evidence="7">Spermidine/putrescine import ATP-binding protein PotA</fullName>
        <ecNumber evidence="7">7.6.2.11</ecNumber>
    </recommendedName>
</protein>
<name>A0A1H7XFM1_9RHOB</name>
<dbReference type="EMBL" id="FOAG01000020">
    <property type="protein sequence ID" value="SEM32692.1"/>
    <property type="molecule type" value="Genomic_DNA"/>
</dbReference>
<feature type="domain" description="ABC transporter" evidence="8">
    <location>
        <begin position="5"/>
        <end position="235"/>
    </location>
</feature>
<dbReference type="PROSITE" id="PS50893">
    <property type="entry name" value="ABC_TRANSPORTER_2"/>
    <property type="match status" value="1"/>
</dbReference>
<dbReference type="InterPro" id="IPR027417">
    <property type="entry name" value="P-loop_NTPase"/>
</dbReference>
<keyword evidence="6 7" id="KW-0472">Membrane</keyword>
<dbReference type="SUPFAM" id="SSF52540">
    <property type="entry name" value="P-loop containing nucleoside triphosphate hydrolases"/>
    <property type="match status" value="1"/>
</dbReference>
<dbReference type="GO" id="GO:0043190">
    <property type="term" value="C:ATP-binding cassette (ABC) transporter complex"/>
    <property type="evidence" value="ECO:0007669"/>
    <property type="project" value="InterPro"/>
</dbReference>
<dbReference type="Pfam" id="PF08402">
    <property type="entry name" value="TOBE_2"/>
    <property type="match status" value="1"/>
</dbReference>
<keyword evidence="1 7" id="KW-0813">Transport</keyword>
<dbReference type="PANTHER" id="PTHR42781:SF4">
    <property type="entry name" value="SPERMIDINE_PUTRESCINE IMPORT ATP-BINDING PROTEIN POTA"/>
    <property type="match status" value="1"/>
</dbReference>
<dbReference type="InterPro" id="IPR003439">
    <property type="entry name" value="ABC_transporter-like_ATP-bd"/>
</dbReference>
<dbReference type="SUPFAM" id="SSF50331">
    <property type="entry name" value="MOP-like"/>
    <property type="match status" value="1"/>
</dbReference>
<dbReference type="GO" id="GO:0016887">
    <property type="term" value="F:ATP hydrolysis activity"/>
    <property type="evidence" value="ECO:0007669"/>
    <property type="project" value="InterPro"/>
</dbReference>
<reference evidence="9 10" key="1">
    <citation type="submission" date="2016-10" db="EMBL/GenBank/DDBJ databases">
        <authorList>
            <person name="de Groot N.N."/>
        </authorList>
    </citation>
    <scope>NUCLEOTIDE SEQUENCE [LARGE SCALE GENOMIC DNA]</scope>
    <source>
        <strain evidence="9 10">DSM 100674</strain>
    </source>
</reference>
<evidence type="ECO:0000256" key="7">
    <source>
        <dbReference type="RuleBase" id="RU364083"/>
    </source>
</evidence>
<keyword evidence="10" id="KW-1185">Reference proteome</keyword>
<evidence type="ECO:0000256" key="4">
    <source>
        <dbReference type="ARBA" id="ARBA00022840"/>
    </source>
</evidence>
<comment type="catalytic activity">
    <reaction evidence="7">
        <text>ATP + H2O + polyamine-[polyamine-binding protein]Side 1 = ADP + phosphate + polyamineSide 2 + [polyamine-binding protein]Side 1.</text>
        <dbReference type="EC" id="7.6.2.11"/>
    </reaction>
</comment>
<dbReference type="SMART" id="SM00382">
    <property type="entry name" value="AAA"/>
    <property type="match status" value="1"/>
</dbReference>
<comment type="function">
    <text evidence="7">Part of the ABC transporter complex PotABCD involved in spermidine/putrescine import. Responsible for energy coupling to the transport system.</text>
</comment>
<keyword evidence="5 7" id="KW-1278">Translocase</keyword>
<evidence type="ECO:0000256" key="6">
    <source>
        <dbReference type="ARBA" id="ARBA00023136"/>
    </source>
</evidence>
<comment type="subunit">
    <text evidence="7">The complex is composed of two ATP-binding proteins (PotA), two transmembrane proteins (PotB and PotC) and a solute-binding protein (PotD).</text>
</comment>
<dbReference type="RefSeq" id="WP_093039277.1">
    <property type="nucleotide sequence ID" value="NZ_FOAG01000020.1"/>
</dbReference>
<proteinExistence type="inferred from homology"/>
<keyword evidence="3 7" id="KW-0547">Nucleotide-binding</keyword>
<gene>
    <name evidence="7" type="primary">potA</name>
    <name evidence="9" type="ORF">SAMN05443999_12031</name>
</gene>
<dbReference type="InterPro" id="IPR008995">
    <property type="entry name" value="Mo/tungstate-bd_C_term_dom"/>
</dbReference>
<dbReference type="NCBIfam" id="TIGR01187">
    <property type="entry name" value="potA"/>
    <property type="match status" value="1"/>
</dbReference>
<evidence type="ECO:0000313" key="9">
    <source>
        <dbReference type="EMBL" id="SEM32692.1"/>
    </source>
</evidence>
<dbReference type="InterPro" id="IPR050093">
    <property type="entry name" value="ABC_SmlMolc_Importer"/>
</dbReference>
<comment type="similarity">
    <text evidence="7">Belongs to the ABC transporter superfamily. Spermidine/putrescine importer (TC 3.A.1.11.1) family.</text>
</comment>
<dbReference type="GO" id="GO:0005524">
    <property type="term" value="F:ATP binding"/>
    <property type="evidence" value="ECO:0007669"/>
    <property type="project" value="UniProtKB-KW"/>
</dbReference>
<keyword evidence="4 7" id="KW-0067">ATP-binding</keyword>
<accession>A0A1H7XFM1</accession>
<sequence length="373" mass="41866">MTKAVSVRGITKRYGKFVALDDVSLDIEQGEFLSLLGPSGAGKTTILRMIAGFDRPDTGEIRIMDRNIVDLPSHKRPVNTVFQDYALFPHMSVADNVAYGLRQDRVRGEDRRIRVREALDMVEMTSMAHRRPDELSGGQQQRVALARALVKRPSILLLDEPLGALDRRLRQQMQIELKTLQRETGIAFVLVTHDQDEALAMSDRIVVTRHGRIEQAGTPSDLYDYPRTAFVADFMGSQNFLFGKLDKANKALTTRDGVTLYADRIEDVAGPEALAAVRPENTIITMDEPSPALNRVRGRVIQAMHMGNTMEYVVDLPSGAEVFSRQSRKHATDIPIGSEIWLAWDRADTAIFPLDDEINETTKRSHKTMREPA</sequence>
<evidence type="ECO:0000313" key="10">
    <source>
        <dbReference type="Proteomes" id="UP000199582"/>
    </source>
</evidence>
<organism evidence="9 10">
    <name type="scientific">Roseovarius azorensis</name>
    <dbReference type="NCBI Taxonomy" id="1287727"/>
    <lineage>
        <taxon>Bacteria</taxon>
        <taxon>Pseudomonadati</taxon>
        <taxon>Pseudomonadota</taxon>
        <taxon>Alphaproteobacteria</taxon>
        <taxon>Rhodobacterales</taxon>
        <taxon>Roseobacteraceae</taxon>
        <taxon>Roseovarius</taxon>
    </lineage>
</organism>
<evidence type="ECO:0000259" key="8">
    <source>
        <dbReference type="PROSITE" id="PS50893"/>
    </source>
</evidence>
<keyword evidence="2 7" id="KW-1003">Cell membrane</keyword>
<dbReference type="EC" id="7.6.2.11" evidence="7"/>
<dbReference type="Gene3D" id="2.40.50.100">
    <property type="match status" value="1"/>
</dbReference>
<dbReference type="InterPro" id="IPR005893">
    <property type="entry name" value="PotA-like"/>
</dbReference>
<dbReference type="Pfam" id="PF00005">
    <property type="entry name" value="ABC_tran"/>
    <property type="match status" value="1"/>
</dbReference>
<evidence type="ECO:0000256" key="2">
    <source>
        <dbReference type="ARBA" id="ARBA00022475"/>
    </source>
</evidence>
<dbReference type="PROSITE" id="PS00211">
    <property type="entry name" value="ABC_TRANSPORTER_1"/>
    <property type="match status" value="1"/>
</dbReference>
<dbReference type="OrthoDB" id="9802264at2"/>
<evidence type="ECO:0000256" key="1">
    <source>
        <dbReference type="ARBA" id="ARBA00022448"/>
    </source>
</evidence>
<evidence type="ECO:0000256" key="5">
    <source>
        <dbReference type="ARBA" id="ARBA00022967"/>
    </source>
</evidence>